<keyword evidence="6" id="KW-0508">mRNA splicing</keyword>
<protein>
    <recommendedName>
        <fullName evidence="3">Pre-mRNA-splicing factor 18</fullName>
    </recommendedName>
</protein>
<comment type="subcellular location">
    <subcellularLocation>
        <location evidence="1">Nucleus</location>
    </subcellularLocation>
</comment>
<feature type="domain" description="Pre-mRNA processing factor 4 (PRP4)-like" evidence="10">
    <location>
        <begin position="138"/>
        <end position="161"/>
    </location>
</feature>
<dbReference type="Proteomes" id="UP001295684">
    <property type="component" value="Unassembled WGS sequence"/>
</dbReference>
<dbReference type="PANTHER" id="PTHR13007:SF19">
    <property type="entry name" value="PRE-MRNA-SPLICING FACTOR 18"/>
    <property type="match status" value="1"/>
</dbReference>
<dbReference type="Gene3D" id="1.20.940.10">
    <property type="entry name" value="Functional domain of the splicing factor Prp18"/>
    <property type="match status" value="1"/>
</dbReference>
<dbReference type="SUPFAM" id="SSF158230">
    <property type="entry name" value="PRP4-like"/>
    <property type="match status" value="1"/>
</dbReference>
<dbReference type="Pfam" id="PF02840">
    <property type="entry name" value="Prp18"/>
    <property type="match status" value="1"/>
</dbReference>
<evidence type="ECO:0000256" key="3">
    <source>
        <dbReference type="ARBA" id="ARBA00018242"/>
    </source>
</evidence>
<keyword evidence="7" id="KW-0539">Nucleus</keyword>
<evidence type="ECO:0000259" key="10">
    <source>
        <dbReference type="Pfam" id="PF08799"/>
    </source>
</evidence>
<keyword evidence="12" id="KW-1185">Reference proteome</keyword>
<keyword evidence="5" id="KW-0747">Spliceosome</keyword>
<dbReference type="GO" id="GO:0046540">
    <property type="term" value="C:U4/U6 x U5 tri-snRNP complex"/>
    <property type="evidence" value="ECO:0007669"/>
    <property type="project" value="TreeGrafter"/>
</dbReference>
<dbReference type="AlphaFoldDB" id="A0AAD1UQW6"/>
<comment type="similarity">
    <text evidence="2">Belongs to the PRP18 family.</text>
</comment>
<dbReference type="Gene3D" id="4.10.280.110">
    <property type="entry name" value="Pre-mRNA processing factor 4 domain"/>
    <property type="match status" value="1"/>
</dbReference>
<dbReference type="GO" id="GO:0000350">
    <property type="term" value="P:generation of catalytic spliceosome for second transesterification step"/>
    <property type="evidence" value="ECO:0007669"/>
    <property type="project" value="TreeGrafter"/>
</dbReference>
<evidence type="ECO:0000256" key="2">
    <source>
        <dbReference type="ARBA" id="ARBA00008137"/>
    </source>
</evidence>
<feature type="compositionally biased region" description="Polar residues" evidence="8">
    <location>
        <begin position="60"/>
        <end position="71"/>
    </location>
</feature>
<evidence type="ECO:0000256" key="6">
    <source>
        <dbReference type="ARBA" id="ARBA00023187"/>
    </source>
</evidence>
<name>A0AAD1UQW6_EUPCR</name>
<evidence type="ECO:0000256" key="4">
    <source>
        <dbReference type="ARBA" id="ARBA00022664"/>
    </source>
</evidence>
<feature type="region of interest" description="Disordered" evidence="8">
    <location>
        <begin position="14"/>
        <end position="131"/>
    </location>
</feature>
<dbReference type="EMBL" id="CAMPGE010013354">
    <property type="protein sequence ID" value="CAI2372093.1"/>
    <property type="molecule type" value="Genomic_DNA"/>
</dbReference>
<evidence type="ECO:0000313" key="12">
    <source>
        <dbReference type="Proteomes" id="UP001295684"/>
    </source>
</evidence>
<feature type="compositionally biased region" description="Basic and acidic residues" evidence="8">
    <location>
        <begin position="23"/>
        <end position="56"/>
    </location>
</feature>
<dbReference type="GO" id="GO:0071021">
    <property type="term" value="C:U2-type post-spliceosomal complex"/>
    <property type="evidence" value="ECO:0007669"/>
    <property type="project" value="TreeGrafter"/>
</dbReference>
<dbReference type="Pfam" id="PF08799">
    <property type="entry name" value="PRP4"/>
    <property type="match status" value="1"/>
</dbReference>
<evidence type="ECO:0000256" key="7">
    <source>
        <dbReference type="ARBA" id="ARBA00023242"/>
    </source>
</evidence>
<dbReference type="InterPro" id="IPR004098">
    <property type="entry name" value="Prp18"/>
</dbReference>
<accession>A0AAD1UQW6</accession>
<feature type="compositionally biased region" description="Basic and acidic residues" evidence="8">
    <location>
        <begin position="82"/>
        <end position="103"/>
    </location>
</feature>
<dbReference type="InterPro" id="IPR014906">
    <property type="entry name" value="PRP4-like"/>
</dbReference>
<comment type="caution">
    <text evidence="11">The sequence shown here is derived from an EMBL/GenBank/DDBJ whole genome shotgun (WGS) entry which is preliminary data.</text>
</comment>
<dbReference type="InterPro" id="IPR036285">
    <property type="entry name" value="PRP4-like_sf"/>
</dbReference>
<evidence type="ECO:0000256" key="5">
    <source>
        <dbReference type="ARBA" id="ARBA00022728"/>
    </source>
</evidence>
<evidence type="ECO:0000313" key="11">
    <source>
        <dbReference type="EMBL" id="CAI2372093.1"/>
    </source>
</evidence>
<feature type="domain" description="Prp18" evidence="9">
    <location>
        <begin position="252"/>
        <end position="386"/>
    </location>
</feature>
<sequence>MSFLKDHIQKLKSNSFGKKSWTKRADKLKQQHDQLKQEHEESENKRKAKELQKLRELSYQCETTSKLQTQGDPKAQACPSLRRAEEDEQQAHSKPSLIEREAKQTSNTAAPRPVDEEQHKSQEEAKTMTEDEILNTKNRLRKLRHPIKLFGETDLQTYQRLCAIEQDDTSGIQETGQAPDATKKELKRSLFQQSLKDKLQSKTPIDLEIGQEKPEDVIGVRVTKSGSHLDFKKFEKGCRDVPRKDKCVLVLKWIKKVMRIWEEDLADGKPEIRFGEDSYLSTKKSLKPLYKLLYNQDLNNEILGTLYLLARYATMKQYVEANDKYFALGIGNAPWPMGVTMVGIHERSGRSKILSSQVKHILNDETQNKYVVSIKRLLTICQDHYPVDPSKNVAL</sequence>
<dbReference type="InterPro" id="IPR039979">
    <property type="entry name" value="PRPF18"/>
</dbReference>
<evidence type="ECO:0000256" key="8">
    <source>
        <dbReference type="SAM" id="MobiDB-lite"/>
    </source>
</evidence>
<feature type="compositionally biased region" description="Basic and acidic residues" evidence="8">
    <location>
        <begin position="113"/>
        <end position="129"/>
    </location>
</feature>
<dbReference type="GO" id="GO:0005682">
    <property type="term" value="C:U5 snRNP"/>
    <property type="evidence" value="ECO:0007669"/>
    <property type="project" value="TreeGrafter"/>
</dbReference>
<dbReference type="PANTHER" id="PTHR13007">
    <property type="entry name" value="PRE-MRNA SPLICING FACTOR-RELATED"/>
    <property type="match status" value="1"/>
</dbReference>
<evidence type="ECO:0000259" key="9">
    <source>
        <dbReference type="Pfam" id="PF02840"/>
    </source>
</evidence>
<reference evidence="11" key="1">
    <citation type="submission" date="2023-07" db="EMBL/GenBank/DDBJ databases">
        <authorList>
            <consortium name="AG Swart"/>
            <person name="Singh M."/>
            <person name="Singh A."/>
            <person name="Seah K."/>
            <person name="Emmerich C."/>
        </authorList>
    </citation>
    <scope>NUCLEOTIDE SEQUENCE</scope>
    <source>
        <strain evidence="11">DP1</strain>
    </source>
</reference>
<organism evidence="11 12">
    <name type="scientific">Euplotes crassus</name>
    <dbReference type="NCBI Taxonomy" id="5936"/>
    <lineage>
        <taxon>Eukaryota</taxon>
        <taxon>Sar</taxon>
        <taxon>Alveolata</taxon>
        <taxon>Ciliophora</taxon>
        <taxon>Intramacronucleata</taxon>
        <taxon>Spirotrichea</taxon>
        <taxon>Hypotrichia</taxon>
        <taxon>Euplotida</taxon>
        <taxon>Euplotidae</taxon>
        <taxon>Moneuplotes</taxon>
    </lineage>
</organism>
<dbReference type="SUPFAM" id="SSF47938">
    <property type="entry name" value="Functional domain of the splicing factor Prp18"/>
    <property type="match status" value="1"/>
</dbReference>
<gene>
    <name evidence="11" type="ORF">ECRASSUSDP1_LOCUS13420</name>
</gene>
<proteinExistence type="inferred from homology"/>
<keyword evidence="4" id="KW-0507">mRNA processing</keyword>
<evidence type="ECO:0000256" key="1">
    <source>
        <dbReference type="ARBA" id="ARBA00004123"/>
    </source>
</evidence>